<evidence type="ECO:0000256" key="2">
    <source>
        <dbReference type="ARBA" id="ARBA00022679"/>
    </source>
</evidence>
<reference evidence="3 4" key="1">
    <citation type="submission" date="2018-06" db="EMBL/GenBank/DDBJ databases">
        <title>Extensive metabolic versatility and redundancy in microbially diverse, dynamic hydrothermal sediments.</title>
        <authorList>
            <person name="Dombrowski N."/>
            <person name="Teske A."/>
            <person name="Baker B.J."/>
        </authorList>
    </citation>
    <scope>NUCLEOTIDE SEQUENCE [LARGE SCALE GENOMIC DNA]</scope>
    <source>
        <strain evidence="3">B19_G9</strain>
    </source>
</reference>
<dbReference type="Pfam" id="PF03602">
    <property type="entry name" value="Cons_hypoth95"/>
    <property type="match status" value="1"/>
</dbReference>
<sequence length="182" mass="20587">MKVTSGILKGKKIKTKRGLSTRPLLSRIRKSLFDVLGEAVKGKKFLDLYAGSGAVGIEAISRGAGEVIFVEIDPECVRIIKDNLIHCGVYSKAKVYQGDVLHILPLLLKEDYFDFIFVGPPYFKGLQDKTLDIIQRSNNFKGEVIVQHSPKEKFNLKREEIYLIEQRKYGDVILTFLKVNLS</sequence>
<dbReference type="Proteomes" id="UP000267654">
    <property type="component" value="Unassembled WGS sequence"/>
</dbReference>
<dbReference type="Gene3D" id="3.40.50.150">
    <property type="entry name" value="Vaccinia Virus protein VP39"/>
    <property type="match status" value="1"/>
</dbReference>
<evidence type="ECO:0000313" key="3">
    <source>
        <dbReference type="EMBL" id="RLE12751.1"/>
    </source>
</evidence>
<accession>A0A662DEL8</accession>
<dbReference type="PIRSF" id="PIRSF004553">
    <property type="entry name" value="CHP00095"/>
    <property type="match status" value="1"/>
</dbReference>
<evidence type="ECO:0000256" key="1">
    <source>
        <dbReference type="ARBA" id="ARBA00022603"/>
    </source>
</evidence>
<proteinExistence type="predicted"/>
<comment type="caution">
    <text evidence="3">The sequence shown here is derived from an EMBL/GenBank/DDBJ whole genome shotgun (WGS) entry which is preliminary data.</text>
</comment>
<keyword evidence="2 3" id="KW-0808">Transferase</keyword>
<dbReference type="EMBL" id="QMQB01000135">
    <property type="protein sequence ID" value="RLE12751.1"/>
    <property type="molecule type" value="Genomic_DNA"/>
</dbReference>
<dbReference type="CDD" id="cd02440">
    <property type="entry name" value="AdoMet_MTases"/>
    <property type="match status" value="1"/>
</dbReference>
<dbReference type="AlphaFoldDB" id="A0A662DEL8"/>
<organism evidence="3 4">
    <name type="scientific">Aerophobetes bacterium</name>
    <dbReference type="NCBI Taxonomy" id="2030807"/>
    <lineage>
        <taxon>Bacteria</taxon>
        <taxon>Candidatus Aerophobota</taxon>
    </lineage>
</organism>
<gene>
    <name evidence="3" type="primary">rsmD</name>
    <name evidence="3" type="ORF">DRI96_04065</name>
</gene>
<protein>
    <submittedName>
        <fullName evidence="3">16S rRNA (Guanine(966)-N(2))-methyltransferase RsmD</fullName>
        <ecNumber evidence="3">2.1.1.171</ecNumber>
    </submittedName>
</protein>
<dbReference type="InterPro" id="IPR029063">
    <property type="entry name" value="SAM-dependent_MTases_sf"/>
</dbReference>
<dbReference type="EC" id="2.1.1.171" evidence="3"/>
<dbReference type="PANTHER" id="PTHR43542">
    <property type="entry name" value="METHYLTRANSFERASE"/>
    <property type="match status" value="1"/>
</dbReference>
<name>A0A662DEL8_UNCAE</name>
<evidence type="ECO:0000313" key="4">
    <source>
        <dbReference type="Proteomes" id="UP000267654"/>
    </source>
</evidence>
<dbReference type="GO" id="GO:0052913">
    <property type="term" value="F:16S rRNA (guanine(966)-N(2))-methyltransferase activity"/>
    <property type="evidence" value="ECO:0007669"/>
    <property type="project" value="UniProtKB-EC"/>
</dbReference>
<dbReference type="NCBIfam" id="TIGR00095">
    <property type="entry name" value="16S rRNA (guanine(966)-N(2))-methyltransferase RsmD"/>
    <property type="match status" value="1"/>
</dbReference>
<dbReference type="PANTHER" id="PTHR43542:SF1">
    <property type="entry name" value="METHYLTRANSFERASE"/>
    <property type="match status" value="1"/>
</dbReference>
<keyword evidence="1 3" id="KW-0489">Methyltransferase</keyword>
<dbReference type="InterPro" id="IPR004398">
    <property type="entry name" value="RNA_MeTrfase_RsmD"/>
</dbReference>
<dbReference type="SUPFAM" id="SSF53335">
    <property type="entry name" value="S-adenosyl-L-methionine-dependent methyltransferases"/>
    <property type="match status" value="1"/>
</dbReference>